<organism evidence="3 4">
    <name type="scientific">Coccomyxa subellipsoidea</name>
    <dbReference type="NCBI Taxonomy" id="248742"/>
    <lineage>
        <taxon>Eukaryota</taxon>
        <taxon>Viridiplantae</taxon>
        <taxon>Chlorophyta</taxon>
        <taxon>core chlorophytes</taxon>
        <taxon>Trebouxiophyceae</taxon>
        <taxon>Trebouxiophyceae incertae sedis</taxon>
        <taxon>Coccomyxaceae</taxon>
        <taxon>Coccomyxa</taxon>
    </lineage>
</organism>
<dbReference type="Gene3D" id="3.30.70.580">
    <property type="entry name" value="Pseudouridine synthase I, catalytic domain, N-terminal subdomain"/>
    <property type="match status" value="1"/>
</dbReference>
<dbReference type="InterPro" id="IPR001406">
    <property type="entry name" value="PsdUridine_synth_TruA"/>
</dbReference>
<comment type="caution">
    <text evidence="3">The sequence shown here is derived from an EMBL/GenBank/DDBJ whole genome shotgun (WGS) entry which is preliminary data.</text>
</comment>
<feature type="compositionally biased region" description="Basic and acidic residues" evidence="2">
    <location>
        <begin position="78"/>
        <end position="105"/>
    </location>
</feature>
<feature type="region of interest" description="Disordered" evidence="2">
    <location>
        <begin position="66"/>
        <end position="106"/>
    </location>
</feature>
<accession>A0ABR2YEX6</accession>
<dbReference type="PANTHER" id="PTHR11142:SF10">
    <property type="entry name" value="TRNA PSEUDOURIDINE SYNTHASE"/>
    <property type="match status" value="1"/>
</dbReference>
<dbReference type="InterPro" id="IPR020094">
    <property type="entry name" value="TruA/RsuA/RluB/E/F_N"/>
</dbReference>
<dbReference type="Proteomes" id="UP001491310">
    <property type="component" value="Unassembled WGS sequence"/>
</dbReference>
<keyword evidence="4" id="KW-1185">Reference proteome</keyword>
<evidence type="ECO:0000313" key="3">
    <source>
        <dbReference type="EMBL" id="KAK9904041.1"/>
    </source>
</evidence>
<evidence type="ECO:0000256" key="2">
    <source>
        <dbReference type="SAM" id="MobiDB-lite"/>
    </source>
</evidence>
<dbReference type="InterPro" id="IPR020103">
    <property type="entry name" value="PsdUridine_synth_cat_dom_sf"/>
</dbReference>
<dbReference type="PANTHER" id="PTHR11142">
    <property type="entry name" value="PSEUDOURIDYLATE SYNTHASE"/>
    <property type="match status" value="1"/>
</dbReference>
<dbReference type="EMBL" id="JALJOT010000013">
    <property type="protein sequence ID" value="KAK9904041.1"/>
    <property type="molecule type" value="Genomic_DNA"/>
</dbReference>
<gene>
    <name evidence="3" type="ORF">WJX75_003199</name>
</gene>
<protein>
    <recommendedName>
        <fullName evidence="5">tRNA pseudouridine synthase</fullName>
    </recommendedName>
</protein>
<name>A0ABR2YEX6_9CHLO</name>
<dbReference type="SUPFAM" id="SSF55120">
    <property type="entry name" value="Pseudouridine synthase"/>
    <property type="match status" value="1"/>
</dbReference>
<reference evidence="3 4" key="1">
    <citation type="journal article" date="2024" name="Nat. Commun.">
        <title>Phylogenomics reveals the evolutionary origins of lichenization in chlorophyte algae.</title>
        <authorList>
            <person name="Puginier C."/>
            <person name="Libourel C."/>
            <person name="Otte J."/>
            <person name="Skaloud P."/>
            <person name="Haon M."/>
            <person name="Grisel S."/>
            <person name="Petersen M."/>
            <person name="Berrin J.G."/>
            <person name="Delaux P.M."/>
            <person name="Dal Grande F."/>
            <person name="Keller J."/>
        </authorList>
    </citation>
    <scope>NUCLEOTIDE SEQUENCE [LARGE SCALE GENOMIC DNA]</scope>
    <source>
        <strain evidence="3 4">SAG 216-7</strain>
    </source>
</reference>
<evidence type="ECO:0000313" key="4">
    <source>
        <dbReference type="Proteomes" id="UP001491310"/>
    </source>
</evidence>
<sequence length="391" mass="42188">MESTSEPRPTFEWHGKGWAPQLVQRFLGHNRPWQDIEGFYYRLVAGDASILNVDFLNNESLQVANGGRVTFSGPGERAPLDTRQLRSDAKSSKGASPERKRESQHTRKTYAVAISFFGPAFSGWAWAPGLAGTAQGAVQDAIAKVVGLESHTQVVVNAAGRTDKGVSAYGQVVSFYSWEELSLDDIIASINAVSPGNLRALHVQVVPRSFHATFKAVRRRYIYLLPLRSRPTGGSTEAPHEPVICPHSGIDLSVADASDISPDAVNRLLKALEVPKTVDFHAFARDTPKGKSLECSIVSAQAYPVVIPGVAQPEGSRALCIDVTADRFVRKMMRVLVATCVRESIPQAAACGEHGDQALLRLAEMRDHLMTAPPAPALGLCLIAVGYDAAA</sequence>
<evidence type="ECO:0008006" key="5">
    <source>
        <dbReference type="Google" id="ProtNLM"/>
    </source>
</evidence>
<dbReference type="Gene3D" id="3.30.70.660">
    <property type="entry name" value="Pseudouridine synthase I, catalytic domain, C-terminal subdomain"/>
    <property type="match status" value="1"/>
</dbReference>
<keyword evidence="1" id="KW-0413">Isomerase</keyword>
<evidence type="ECO:0000256" key="1">
    <source>
        <dbReference type="ARBA" id="ARBA00023235"/>
    </source>
</evidence>
<dbReference type="InterPro" id="IPR020095">
    <property type="entry name" value="PsdUridine_synth_TruA_C"/>
</dbReference>
<proteinExistence type="predicted"/>